<dbReference type="CDD" id="cd05911">
    <property type="entry name" value="Firefly_Luc_like"/>
    <property type="match status" value="1"/>
</dbReference>
<evidence type="ECO:0000256" key="8">
    <source>
        <dbReference type="ARBA" id="ARBA00023033"/>
    </source>
</evidence>
<keyword evidence="15" id="KW-0436">Ligase</keyword>
<evidence type="ECO:0000256" key="10">
    <source>
        <dbReference type="ARBA" id="ARBA00023223"/>
    </source>
</evidence>
<keyword evidence="9" id="KW-0576">Peroxisome</keyword>
<dbReference type="SUPFAM" id="SSF56801">
    <property type="entry name" value="Acetyl-CoA synthetase-like"/>
    <property type="match status" value="1"/>
</dbReference>
<keyword evidence="8" id="KW-0503">Monooxygenase</keyword>
<keyword evidence="5" id="KW-0547">Nucleotide-binding</keyword>
<dbReference type="InterPro" id="IPR000873">
    <property type="entry name" value="AMP-dep_synth/lig_dom"/>
</dbReference>
<keyword evidence="10" id="KW-0455">Luminescence</keyword>
<dbReference type="Proteomes" id="UP000053240">
    <property type="component" value="Unassembled WGS sequence"/>
</dbReference>
<dbReference type="EMBL" id="KQ460154">
    <property type="protein sequence ID" value="KPJ17249.1"/>
    <property type="molecule type" value="Genomic_DNA"/>
</dbReference>
<dbReference type="FunFam" id="3.30.300.30:FF:000007">
    <property type="entry name" value="4-coumarate--CoA ligase 2"/>
    <property type="match status" value="1"/>
</dbReference>
<dbReference type="InParanoid" id="A0A194RII1"/>
<dbReference type="InterPro" id="IPR025110">
    <property type="entry name" value="AMP-bd_C"/>
</dbReference>
<evidence type="ECO:0000259" key="14">
    <source>
        <dbReference type="Pfam" id="PF13193"/>
    </source>
</evidence>
<evidence type="ECO:0000256" key="12">
    <source>
        <dbReference type="ARBA" id="ARBA00048497"/>
    </source>
</evidence>
<evidence type="ECO:0000256" key="1">
    <source>
        <dbReference type="ARBA" id="ARBA00004275"/>
    </source>
</evidence>
<dbReference type="STRING" id="76193.A0A194RII1"/>
<name>A0A194RII1_PAPMA</name>
<evidence type="ECO:0000256" key="9">
    <source>
        <dbReference type="ARBA" id="ARBA00023140"/>
    </source>
</evidence>
<keyword evidence="6" id="KW-0067">ATP-binding</keyword>
<dbReference type="GO" id="GO:0005524">
    <property type="term" value="F:ATP binding"/>
    <property type="evidence" value="ECO:0007669"/>
    <property type="project" value="UniProtKB-KW"/>
</dbReference>
<dbReference type="Gene3D" id="3.30.300.30">
    <property type="match status" value="1"/>
</dbReference>
<dbReference type="FunFam" id="3.40.50.12780:FF:000003">
    <property type="entry name" value="Long-chain-fatty-acid--CoA ligase FadD"/>
    <property type="match status" value="1"/>
</dbReference>
<evidence type="ECO:0000256" key="7">
    <source>
        <dbReference type="ARBA" id="ARBA00023002"/>
    </source>
</evidence>
<evidence type="ECO:0000256" key="4">
    <source>
        <dbReference type="ARBA" id="ARBA00019043"/>
    </source>
</evidence>
<evidence type="ECO:0000313" key="15">
    <source>
        <dbReference type="EMBL" id="KPJ17249.1"/>
    </source>
</evidence>
<dbReference type="Gene3D" id="3.40.50.12780">
    <property type="entry name" value="N-terminal domain of ligase-like"/>
    <property type="match status" value="1"/>
</dbReference>
<dbReference type="PANTHER" id="PTHR24096:SF422">
    <property type="entry name" value="BCDNA.GH02901"/>
    <property type="match status" value="1"/>
</dbReference>
<evidence type="ECO:0000256" key="11">
    <source>
        <dbReference type="ARBA" id="ARBA00023262"/>
    </source>
</evidence>
<dbReference type="PROSITE" id="PS00455">
    <property type="entry name" value="AMP_BINDING"/>
    <property type="match status" value="1"/>
</dbReference>
<keyword evidence="11" id="KW-0599">Photoprotein</keyword>
<reference evidence="15 16" key="1">
    <citation type="journal article" date="2015" name="Nat. Commun.">
        <title>Outbred genome sequencing and CRISPR/Cas9 gene editing in butterflies.</title>
        <authorList>
            <person name="Li X."/>
            <person name="Fan D."/>
            <person name="Zhang W."/>
            <person name="Liu G."/>
            <person name="Zhang L."/>
            <person name="Zhao L."/>
            <person name="Fang X."/>
            <person name="Chen L."/>
            <person name="Dong Y."/>
            <person name="Chen Y."/>
            <person name="Ding Y."/>
            <person name="Zhao R."/>
            <person name="Feng M."/>
            <person name="Zhu Y."/>
            <person name="Feng Y."/>
            <person name="Jiang X."/>
            <person name="Zhu D."/>
            <person name="Xiang H."/>
            <person name="Feng X."/>
            <person name="Li S."/>
            <person name="Wang J."/>
            <person name="Zhang G."/>
            <person name="Kronforst M.R."/>
            <person name="Wang W."/>
        </authorList>
    </citation>
    <scope>NUCLEOTIDE SEQUENCE [LARGE SCALE GENOMIC DNA]</scope>
    <source>
        <strain evidence="15">Ya'a_city_454_Pm</strain>
        <tissue evidence="15">Whole body</tissue>
    </source>
</reference>
<comment type="similarity">
    <text evidence="2">Belongs to the ATP-dependent AMP-binding enzyme family.</text>
</comment>
<dbReference type="GO" id="GO:0005777">
    <property type="term" value="C:peroxisome"/>
    <property type="evidence" value="ECO:0007669"/>
    <property type="project" value="UniProtKB-SubCell"/>
</dbReference>
<dbReference type="PANTHER" id="PTHR24096">
    <property type="entry name" value="LONG-CHAIN-FATTY-ACID--COA LIGASE"/>
    <property type="match status" value="1"/>
</dbReference>
<comment type="subcellular location">
    <subcellularLocation>
        <location evidence="1">Peroxisome</location>
    </subcellularLocation>
</comment>
<feature type="domain" description="AMP-dependent synthetase/ligase" evidence="13">
    <location>
        <begin position="128"/>
        <end position="502"/>
    </location>
</feature>
<gene>
    <name evidence="15" type="ORF">RR48_08740</name>
</gene>
<dbReference type="Pfam" id="PF13193">
    <property type="entry name" value="AMP-binding_C"/>
    <property type="match status" value="1"/>
</dbReference>
<dbReference type="InterPro" id="IPR045851">
    <property type="entry name" value="AMP-bd_C_sf"/>
</dbReference>
<evidence type="ECO:0000256" key="2">
    <source>
        <dbReference type="ARBA" id="ARBA00006432"/>
    </source>
</evidence>
<accession>A0A194RII1</accession>
<evidence type="ECO:0000256" key="6">
    <source>
        <dbReference type="ARBA" id="ARBA00022840"/>
    </source>
</evidence>
<evidence type="ECO:0000256" key="5">
    <source>
        <dbReference type="ARBA" id="ARBA00022741"/>
    </source>
</evidence>
<proteinExistence type="inferred from homology"/>
<dbReference type="GO" id="GO:0004467">
    <property type="term" value="F:long-chain fatty acid-CoA ligase activity"/>
    <property type="evidence" value="ECO:0007669"/>
    <property type="project" value="TreeGrafter"/>
</dbReference>
<comment type="catalytic activity">
    <reaction evidence="12">
        <text>firefly D-luciferin + ATP + O2 = firefly oxyluciferin + hnu + AMP + CO2 + diphosphate</text>
        <dbReference type="Rhea" id="RHEA:10732"/>
        <dbReference type="ChEBI" id="CHEBI:15379"/>
        <dbReference type="ChEBI" id="CHEBI:16526"/>
        <dbReference type="ChEBI" id="CHEBI:16792"/>
        <dbReference type="ChEBI" id="CHEBI:30212"/>
        <dbReference type="ChEBI" id="CHEBI:30616"/>
        <dbReference type="ChEBI" id="CHEBI:33019"/>
        <dbReference type="ChEBI" id="CHEBI:58038"/>
        <dbReference type="ChEBI" id="CHEBI:456215"/>
        <dbReference type="EC" id="1.13.12.7"/>
    </reaction>
</comment>
<keyword evidence="16" id="KW-1185">Reference proteome</keyword>
<protein>
    <recommendedName>
        <fullName evidence="4">Luciferin 4-monooxygenase</fullName>
        <ecNumber evidence="3">1.13.12.7</ecNumber>
    </recommendedName>
</protein>
<keyword evidence="7" id="KW-0560">Oxidoreductase</keyword>
<dbReference type="GO" id="GO:0046949">
    <property type="term" value="P:fatty-acyl-CoA biosynthetic process"/>
    <property type="evidence" value="ECO:0007669"/>
    <property type="project" value="TreeGrafter"/>
</dbReference>
<feature type="domain" description="AMP-binding enzyme C-terminal" evidence="14">
    <location>
        <begin position="554"/>
        <end position="629"/>
    </location>
</feature>
<dbReference type="EC" id="1.13.12.7" evidence="3"/>
<dbReference type="GO" id="GO:0008218">
    <property type="term" value="P:bioluminescence"/>
    <property type="evidence" value="ECO:0007669"/>
    <property type="project" value="UniProtKB-KW"/>
</dbReference>
<evidence type="ECO:0000313" key="16">
    <source>
        <dbReference type="Proteomes" id="UP000053240"/>
    </source>
</evidence>
<sequence>MMKNLEVVNRAIKLLGMTFKYSSICARRLNAWAQDGTIKSPYKNIEIPNCTLYEYVWQNLEKWPERTASVCALTGRGYTYEQAFKLSNTFAASLTHSRLNAWAQDGTIKSPYKNIEIPNCTLYEYVWQNLDKWPERTASVCALTGRGYTYEQAFKLSNTFAASLRNKFKLRDGDTVAVMLPNIPDFPLVALGILEAGGVISTINPIYTPHEIQRQLILSEAKAVVTICETANKVKEAIKLAKLNIPIIAVKTNGESVPQGIVSFHELTEDMHVDKSCLKEVRRSIDDICFLPYSSGTTGLPKGVELSSKNLIANCEQINEPFIKCHSDTTGTHQDAVMTVLPLFHIYGASVLMFHKMSQGIKLVTMPKFQPETFFDALEKYKTNILFAAPPLVIMMATHPAGSPEKFQYLETIVNGAAPLSETDAERFFTKSKRKLDFRQGYGLTETSPVVTLTPRGMDNYGCVGYPIPNTNLKIVNNEMKTLGANEKGELLVKGPQVMRGYKDNAAADKETFTEDGWFRTGDLAIADHMGIITISDRLKELIKEKGFQVPPAELEAVLREHPDVNEAAVIGVPHPTKGESPKAFIVLKSNANTSAKEISEFVEKKVAPYKRIDEITFIDSIPKSSAGKILRRELKDKFC</sequence>
<dbReference type="InterPro" id="IPR042099">
    <property type="entry name" value="ANL_N_sf"/>
</dbReference>
<dbReference type="FunCoup" id="A0A194RII1">
    <property type="interactions" value="257"/>
</dbReference>
<dbReference type="InterPro" id="IPR020845">
    <property type="entry name" value="AMP-binding_CS"/>
</dbReference>
<evidence type="ECO:0000256" key="3">
    <source>
        <dbReference type="ARBA" id="ARBA00012532"/>
    </source>
</evidence>
<dbReference type="AlphaFoldDB" id="A0A194RII1"/>
<dbReference type="GO" id="GO:0004497">
    <property type="term" value="F:monooxygenase activity"/>
    <property type="evidence" value="ECO:0007669"/>
    <property type="project" value="UniProtKB-KW"/>
</dbReference>
<evidence type="ECO:0000259" key="13">
    <source>
        <dbReference type="Pfam" id="PF00501"/>
    </source>
</evidence>
<organism evidence="15 16">
    <name type="scientific">Papilio machaon</name>
    <name type="common">Old World swallowtail butterfly</name>
    <dbReference type="NCBI Taxonomy" id="76193"/>
    <lineage>
        <taxon>Eukaryota</taxon>
        <taxon>Metazoa</taxon>
        <taxon>Ecdysozoa</taxon>
        <taxon>Arthropoda</taxon>
        <taxon>Hexapoda</taxon>
        <taxon>Insecta</taxon>
        <taxon>Pterygota</taxon>
        <taxon>Neoptera</taxon>
        <taxon>Endopterygota</taxon>
        <taxon>Lepidoptera</taxon>
        <taxon>Glossata</taxon>
        <taxon>Ditrysia</taxon>
        <taxon>Papilionoidea</taxon>
        <taxon>Papilionidae</taxon>
        <taxon>Papilioninae</taxon>
        <taxon>Papilio</taxon>
    </lineage>
</organism>
<dbReference type="Pfam" id="PF00501">
    <property type="entry name" value="AMP-binding"/>
    <property type="match status" value="1"/>
</dbReference>